<keyword evidence="1 7" id="KW-0808">Transferase</keyword>
<dbReference type="CDD" id="cd14014">
    <property type="entry name" value="STKc_PknB_like"/>
    <property type="match status" value="1"/>
</dbReference>
<evidence type="ECO:0000256" key="2">
    <source>
        <dbReference type="ARBA" id="ARBA00022741"/>
    </source>
</evidence>
<protein>
    <submittedName>
        <fullName evidence="7">Serine/threonine-protein kinase</fullName>
        <ecNumber evidence="7">2.7.11.1</ecNumber>
    </submittedName>
</protein>
<evidence type="ECO:0000256" key="4">
    <source>
        <dbReference type="ARBA" id="ARBA00022840"/>
    </source>
</evidence>
<name>A0ABU2SGN2_9ACTN</name>
<dbReference type="InterPro" id="IPR011009">
    <property type="entry name" value="Kinase-like_dom_sf"/>
</dbReference>
<keyword evidence="8" id="KW-1185">Reference proteome</keyword>
<reference evidence="8" key="1">
    <citation type="submission" date="2023-07" db="EMBL/GenBank/DDBJ databases">
        <title>30 novel species of actinomycetes from the DSMZ collection.</title>
        <authorList>
            <person name="Nouioui I."/>
        </authorList>
    </citation>
    <scope>NUCLEOTIDE SEQUENCE [LARGE SCALE GENOMIC DNA]</scope>
    <source>
        <strain evidence="8">DSM 41886</strain>
    </source>
</reference>
<dbReference type="GO" id="GO:0004674">
    <property type="term" value="F:protein serine/threonine kinase activity"/>
    <property type="evidence" value="ECO:0007669"/>
    <property type="project" value="UniProtKB-EC"/>
</dbReference>
<comment type="caution">
    <text evidence="7">The sequence shown here is derived from an EMBL/GenBank/DDBJ whole genome shotgun (WGS) entry which is preliminary data.</text>
</comment>
<dbReference type="PANTHER" id="PTHR43289">
    <property type="entry name" value="MITOGEN-ACTIVATED PROTEIN KINASE KINASE KINASE 20-RELATED"/>
    <property type="match status" value="1"/>
</dbReference>
<dbReference type="EC" id="2.7.11.1" evidence="7"/>
<dbReference type="PANTHER" id="PTHR43289:SF34">
    <property type="entry name" value="SERINE_THREONINE-PROTEIN KINASE YBDM-RELATED"/>
    <property type="match status" value="1"/>
</dbReference>
<keyword evidence="3 7" id="KW-0418">Kinase</keyword>
<dbReference type="SUPFAM" id="SSF56112">
    <property type="entry name" value="Protein kinase-like (PK-like)"/>
    <property type="match status" value="1"/>
</dbReference>
<accession>A0ABU2SGN2</accession>
<dbReference type="Pfam" id="PF00069">
    <property type="entry name" value="Pkinase"/>
    <property type="match status" value="1"/>
</dbReference>
<dbReference type="RefSeq" id="WP_311621172.1">
    <property type="nucleotide sequence ID" value="NZ_JAVREV010000025.1"/>
</dbReference>
<proteinExistence type="predicted"/>
<evidence type="ECO:0000313" key="8">
    <source>
        <dbReference type="Proteomes" id="UP001183615"/>
    </source>
</evidence>
<feature type="region of interest" description="Disordered" evidence="5">
    <location>
        <begin position="272"/>
        <end position="299"/>
    </location>
</feature>
<dbReference type="PROSITE" id="PS50011">
    <property type="entry name" value="PROTEIN_KINASE_DOM"/>
    <property type="match status" value="1"/>
</dbReference>
<keyword evidence="2" id="KW-0547">Nucleotide-binding</keyword>
<feature type="domain" description="Protein kinase" evidence="6">
    <location>
        <begin position="12"/>
        <end position="272"/>
    </location>
</feature>
<organism evidence="7 8">
    <name type="scientific">Streptomyces johnsoniae</name>
    <dbReference type="NCBI Taxonomy" id="3075532"/>
    <lineage>
        <taxon>Bacteria</taxon>
        <taxon>Bacillati</taxon>
        <taxon>Actinomycetota</taxon>
        <taxon>Actinomycetes</taxon>
        <taxon>Kitasatosporales</taxon>
        <taxon>Streptomycetaceae</taxon>
        <taxon>Streptomyces</taxon>
    </lineage>
</organism>
<evidence type="ECO:0000313" key="7">
    <source>
        <dbReference type="EMBL" id="MDT0447044.1"/>
    </source>
</evidence>
<evidence type="ECO:0000259" key="6">
    <source>
        <dbReference type="PROSITE" id="PS50011"/>
    </source>
</evidence>
<dbReference type="InterPro" id="IPR000719">
    <property type="entry name" value="Prot_kinase_dom"/>
</dbReference>
<evidence type="ECO:0000256" key="1">
    <source>
        <dbReference type="ARBA" id="ARBA00022679"/>
    </source>
</evidence>
<keyword evidence="4" id="KW-0067">ATP-binding</keyword>
<evidence type="ECO:0000256" key="3">
    <source>
        <dbReference type="ARBA" id="ARBA00022777"/>
    </source>
</evidence>
<dbReference type="Gene3D" id="3.30.200.20">
    <property type="entry name" value="Phosphorylase Kinase, domain 1"/>
    <property type="match status" value="1"/>
</dbReference>
<dbReference type="Proteomes" id="UP001183615">
    <property type="component" value="Unassembled WGS sequence"/>
</dbReference>
<dbReference type="EMBL" id="JAVREV010000025">
    <property type="protein sequence ID" value="MDT0447044.1"/>
    <property type="molecule type" value="Genomic_DNA"/>
</dbReference>
<dbReference type="Gene3D" id="1.10.510.10">
    <property type="entry name" value="Transferase(Phosphotransferase) domain 1"/>
    <property type="match status" value="1"/>
</dbReference>
<gene>
    <name evidence="7" type="ORF">RM779_31290</name>
</gene>
<sequence length="299" mass="32196">MLLPGTFLKGRYRVKRQIGEGGEGEIFVARDERLGRDVAVKLQLPRAFESSGTYACYGKSIEAEHERLESVADVPGIPRVIDKGSFGRNGSKFLVMELVDGVTIGSWIKAHEPVPTAAVVSVVAQLCDILDVLHTTKGYVHCDITAKNTMLRHDGRVRLLDVGISVVKGTLNKTPAGSPEYAAPEQGDTAAVLTPQVDVFALGALLFEMAVSQLPYYALERPLDGSARPFPDGFGRWLPGPLRELGLAMVSLDAGERPDGVAEVARRLRPLLPAPGSPAPAKMTRPDPTAPYRLGYSVT</sequence>
<evidence type="ECO:0000256" key="5">
    <source>
        <dbReference type="SAM" id="MobiDB-lite"/>
    </source>
</evidence>